<gene>
    <name evidence="2" type="ORF">ACFQ0R_00685</name>
</gene>
<comment type="caution">
    <text evidence="2">The sequence shown here is derived from an EMBL/GenBank/DDBJ whole genome shotgun (WGS) entry which is preliminary data.</text>
</comment>
<feature type="transmembrane region" description="Helical" evidence="1">
    <location>
        <begin position="38"/>
        <end position="59"/>
    </location>
</feature>
<keyword evidence="1" id="KW-1133">Transmembrane helix</keyword>
<protein>
    <submittedName>
        <fullName evidence="2">Uncharacterized protein</fullName>
    </submittedName>
</protein>
<evidence type="ECO:0000313" key="2">
    <source>
        <dbReference type="EMBL" id="MFD0931104.1"/>
    </source>
</evidence>
<evidence type="ECO:0000313" key="3">
    <source>
        <dbReference type="Proteomes" id="UP001597049"/>
    </source>
</evidence>
<keyword evidence="3" id="KW-1185">Reference proteome</keyword>
<dbReference type="EMBL" id="JBHTIV010000002">
    <property type="protein sequence ID" value="MFD0931104.1"/>
    <property type="molecule type" value="Genomic_DNA"/>
</dbReference>
<proteinExistence type="predicted"/>
<accession>A0ABW3GKG1</accession>
<keyword evidence="1" id="KW-0472">Membrane</keyword>
<name>A0ABW3GKG1_9FLAO</name>
<organism evidence="2 3">
    <name type="scientific">Psychroflexus salinarum</name>
    <dbReference type="NCBI Taxonomy" id="546024"/>
    <lineage>
        <taxon>Bacteria</taxon>
        <taxon>Pseudomonadati</taxon>
        <taxon>Bacteroidota</taxon>
        <taxon>Flavobacteriia</taxon>
        <taxon>Flavobacteriales</taxon>
        <taxon>Flavobacteriaceae</taxon>
        <taxon>Psychroflexus</taxon>
    </lineage>
</organism>
<feature type="transmembrane region" description="Helical" evidence="1">
    <location>
        <begin position="66"/>
        <end position="89"/>
    </location>
</feature>
<dbReference type="RefSeq" id="WP_379656443.1">
    <property type="nucleotide sequence ID" value="NZ_JBHTIV010000002.1"/>
</dbReference>
<evidence type="ECO:0000256" key="1">
    <source>
        <dbReference type="SAM" id="Phobius"/>
    </source>
</evidence>
<sequence>MASIKRSHILLLSVPFLLLIPFIGMQISDEVNWSTFDFLVMGVLLIMLALSIELTLKIFKSNKARLIFIGLILFLFFLIWAELAVGVFGTPFAGN</sequence>
<reference evidence="3" key="1">
    <citation type="journal article" date="2019" name="Int. J. Syst. Evol. Microbiol.">
        <title>The Global Catalogue of Microorganisms (GCM) 10K type strain sequencing project: providing services to taxonomists for standard genome sequencing and annotation.</title>
        <authorList>
            <consortium name="The Broad Institute Genomics Platform"/>
            <consortium name="The Broad Institute Genome Sequencing Center for Infectious Disease"/>
            <person name="Wu L."/>
            <person name="Ma J."/>
        </authorList>
    </citation>
    <scope>NUCLEOTIDE SEQUENCE [LARGE SCALE GENOMIC DNA]</scope>
    <source>
        <strain evidence="3">CCUG 56752</strain>
    </source>
</reference>
<keyword evidence="1" id="KW-0812">Transmembrane</keyword>
<dbReference type="Proteomes" id="UP001597049">
    <property type="component" value="Unassembled WGS sequence"/>
</dbReference>